<feature type="transmembrane region" description="Helical" evidence="7">
    <location>
        <begin position="236"/>
        <end position="254"/>
    </location>
</feature>
<feature type="transmembrane region" description="Helical" evidence="7">
    <location>
        <begin position="6"/>
        <end position="25"/>
    </location>
</feature>
<evidence type="ECO:0000256" key="6">
    <source>
        <dbReference type="ARBA" id="ARBA00023136"/>
    </source>
</evidence>
<keyword evidence="5 7" id="KW-1133">Transmembrane helix</keyword>
<evidence type="ECO:0000256" key="7">
    <source>
        <dbReference type="SAM" id="Phobius"/>
    </source>
</evidence>
<keyword evidence="4 7" id="KW-0812">Transmembrane</keyword>
<reference evidence="8 9" key="1">
    <citation type="submission" date="2019-07" db="EMBL/GenBank/DDBJ databases">
        <title>SAR11 Genome Evolution.</title>
        <authorList>
            <person name="Giovannoni S."/>
        </authorList>
    </citation>
    <scope>NUCLEOTIDE SEQUENCE [LARGE SCALE GENOMIC DNA]</scope>
    <source>
        <strain evidence="8 9">HTCC9565</strain>
    </source>
</reference>
<evidence type="ECO:0000256" key="3">
    <source>
        <dbReference type="ARBA" id="ARBA00022679"/>
    </source>
</evidence>
<accession>A0ABX1SYZ4</accession>
<keyword evidence="6 7" id="KW-0472">Membrane</keyword>
<name>A0ABX1SYZ4_PELUQ</name>
<feature type="transmembrane region" description="Helical" evidence="7">
    <location>
        <begin position="46"/>
        <end position="67"/>
    </location>
</feature>
<evidence type="ECO:0000313" key="8">
    <source>
        <dbReference type="EMBL" id="NMN67060.1"/>
    </source>
</evidence>
<evidence type="ECO:0000256" key="1">
    <source>
        <dbReference type="ARBA" id="ARBA00004651"/>
    </source>
</evidence>
<evidence type="ECO:0000256" key="4">
    <source>
        <dbReference type="ARBA" id="ARBA00022692"/>
    </source>
</evidence>
<comment type="subcellular location">
    <subcellularLocation>
        <location evidence="1">Cell membrane</location>
        <topology evidence="1">Multi-pass membrane protein</topology>
    </subcellularLocation>
</comment>
<dbReference type="InterPro" id="IPR000715">
    <property type="entry name" value="Glycosyl_transferase_4"/>
</dbReference>
<evidence type="ECO:0000313" key="9">
    <source>
        <dbReference type="Proteomes" id="UP001166004"/>
    </source>
</evidence>
<feature type="transmembrane region" description="Helical" evidence="7">
    <location>
        <begin position="73"/>
        <end position="89"/>
    </location>
</feature>
<dbReference type="Proteomes" id="UP001166004">
    <property type="component" value="Unassembled WGS sequence"/>
</dbReference>
<keyword evidence="3" id="KW-0808">Transferase</keyword>
<dbReference type="Pfam" id="PF00953">
    <property type="entry name" value="Glycos_transf_4"/>
    <property type="match status" value="1"/>
</dbReference>
<dbReference type="PANTHER" id="PTHR22926:SF3">
    <property type="entry name" value="UNDECAPRENYL-PHOSPHATE ALPHA-N-ACETYLGLUCOSAMINYL 1-PHOSPHATE TRANSFERASE"/>
    <property type="match status" value="1"/>
</dbReference>
<protein>
    <submittedName>
        <fullName evidence="8">UDP-N-acetylmuramyl pentapeptide phosphotransferase/UDP-N-acetylglucosamine-1-phosphate transferase</fullName>
    </submittedName>
</protein>
<gene>
    <name evidence="8" type="ORF">VP91_00001930</name>
</gene>
<keyword evidence="2" id="KW-1003">Cell membrane</keyword>
<feature type="transmembrane region" description="Helical" evidence="7">
    <location>
        <begin position="132"/>
        <end position="150"/>
    </location>
</feature>
<keyword evidence="9" id="KW-1185">Reference proteome</keyword>
<evidence type="ECO:0000256" key="5">
    <source>
        <dbReference type="ARBA" id="ARBA00022989"/>
    </source>
</evidence>
<organism evidence="8 9">
    <name type="scientific">Pelagibacter ubique</name>
    <dbReference type="NCBI Taxonomy" id="198252"/>
    <lineage>
        <taxon>Bacteria</taxon>
        <taxon>Pseudomonadati</taxon>
        <taxon>Pseudomonadota</taxon>
        <taxon>Alphaproteobacteria</taxon>
        <taxon>Candidatus Pelagibacterales</taxon>
        <taxon>Candidatus Pelagibacteraceae</taxon>
        <taxon>Candidatus Pelagibacter</taxon>
    </lineage>
</organism>
<feature type="transmembrane region" description="Helical" evidence="7">
    <location>
        <begin position="189"/>
        <end position="206"/>
    </location>
</feature>
<evidence type="ECO:0000256" key="2">
    <source>
        <dbReference type="ARBA" id="ARBA00022475"/>
    </source>
</evidence>
<proteinExistence type="predicted"/>
<sequence length="348" mass="40862">MNLINSFSYAFIFSILLSFVMLHFLKKKNWLIDKVNTSSHKRLTSIFSSSKTVLCGGIIIFICSVVFLDHELYVLKILGGCMLIVGILSDTNKFNSPKFRFIIQFLIVLLLLVLNQNLAITDLRINFIRDILEIKFFSILFTIFCILILINGSNFLDGVNTLILGYYILVMGVIITTSIQFNLNLNPNIFYLLIFLCTVYMFNFFNKIYLGDAGSYLISFFTAFFILDFFSMNLTVSPYFICLLLWYPAFENLFSILRRVFFKSDLAKADQGHLHQLIYQFFVHNKFFEKKYLNTITGTLINLFIFLIFAIFYNYYSFTKFLVLAIFLNIIIYMFLYFIIKKKLNHFK</sequence>
<feature type="transmembrane region" description="Helical" evidence="7">
    <location>
        <begin position="292"/>
        <end position="315"/>
    </location>
</feature>
<comment type="caution">
    <text evidence="8">The sequence shown here is derived from an EMBL/GenBank/DDBJ whole genome shotgun (WGS) entry which is preliminary data.</text>
</comment>
<feature type="transmembrane region" description="Helical" evidence="7">
    <location>
        <begin position="101"/>
        <end position="120"/>
    </location>
</feature>
<dbReference type="EMBL" id="LANA01000001">
    <property type="protein sequence ID" value="NMN67060.1"/>
    <property type="molecule type" value="Genomic_DNA"/>
</dbReference>
<feature type="transmembrane region" description="Helical" evidence="7">
    <location>
        <begin position="162"/>
        <end position="183"/>
    </location>
</feature>
<feature type="transmembrane region" description="Helical" evidence="7">
    <location>
        <begin position="321"/>
        <end position="340"/>
    </location>
</feature>
<dbReference type="PANTHER" id="PTHR22926">
    <property type="entry name" value="PHOSPHO-N-ACETYLMURAMOYL-PENTAPEPTIDE-TRANSFERASE"/>
    <property type="match status" value="1"/>
</dbReference>
<dbReference type="RefSeq" id="WP_169035578.1">
    <property type="nucleotide sequence ID" value="NZ_LANA01000001.1"/>
</dbReference>